<dbReference type="AlphaFoldDB" id="A0A1D8DCA9"/>
<accession>A0A1D8DCA9</accession>
<dbReference type="RefSeq" id="YP_009308940.1">
    <property type="nucleotide sequence ID" value="NC_031425.1"/>
</dbReference>
<feature type="binding site" evidence="10">
    <location>
        <position position="81"/>
    </location>
    <ligand>
        <name>ATP</name>
        <dbReference type="ChEBI" id="CHEBI:30616"/>
    </ligand>
</feature>
<dbReference type="PANTHER" id="PTHR30612">
    <property type="entry name" value="SECA INNER MEMBRANE COMPONENT OF SEC PROTEIN SECRETION SYSTEM"/>
    <property type="match status" value="1"/>
</dbReference>
<evidence type="ECO:0000256" key="3">
    <source>
        <dbReference type="ARBA" id="ARBA00022448"/>
    </source>
</evidence>
<dbReference type="SUPFAM" id="SSF81886">
    <property type="entry name" value="Helical scaffold and wing domains of SecA"/>
    <property type="match status" value="2"/>
</dbReference>
<dbReference type="InterPro" id="IPR027417">
    <property type="entry name" value="P-loop_NTPase"/>
</dbReference>
<keyword evidence="4 10" id="KW-0547">Nucleotide-binding</keyword>
<dbReference type="Gene3D" id="1.10.3060.10">
    <property type="entry name" value="Helical scaffold and wing domains of SecA"/>
    <property type="match status" value="1"/>
</dbReference>
<dbReference type="Pfam" id="PF07517">
    <property type="entry name" value="SecA_DEAD"/>
    <property type="match status" value="1"/>
</dbReference>
<keyword evidence="14" id="KW-0934">Plastid</keyword>
<dbReference type="GeneID" id="29293230"/>
<name>A0A1D8DCA9_9STRA</name>
<geneLocation type="chloroplast" evidence="14"/>
<dbReference type="Pfam" id="PF07516">
    <property type="entry name" value="SecA_SW"/>
    <property type="match status" value="1"/>
</dbReference>
<keyword evidence="5 10" id="KW-0067">ATP-binding</keyword>
<evidence type="ECO:0000256" key="10">
    <source>
        <dbReference type="HAMAP-Rule" id="MF_01382"/>
    </source>
</evidence>
<evidence type="ECO:0000256" key="9">
    <source>
        <dbReference type="ARBA" id="ARBA00023136"/>
    </source>
</evidence>
<evidence type="ECO:0000256" key="8">
    <source>
        <dbReference type="ARBA" id="ARBA00023010"/>
    </source>
</evidence>
<dbReference type="NCBIfam" id="NF009538">
    <property type="entry name" value="PRK12904.1"/>
    <property type="match status" value="1"/>
</dbReference>
<dbReference type="SMART" id="SM00957">
    <property type="entry name" value="SecA_DEAD"/>
    <property type="match status" value="1"/>
</dbReference>
<keyword evidence="10" id="KW-0793">Thylakoid</keyword>
<dbReference type="InterPro" id="IPR036266">
    <property type="entry name" value="SecA_Wing/Scaffold_sf"/>
</dbReference>
<dbReference type="InterPro" id="IPR011130">
    <property type="entry name" value="SecA_preprotein_X-link_dom"/>
</dbReference>
<feature type="domain" description="SecA family profile" evidence="13">
    <location>
        <begin position="1"/>
        <end position="672"/>
    </location>
</feature>
<evidence type="ECO:0000256" key="4">
    <source>
        <dbReference type="ARBA" id="ARBA00022741"/>
    </source>
</evidence>
<sequence>MVKNLLKQNLRNADYSTLVKQINGLEENIKLLTDSELKEKTRVLEKTFKQNKNLKPIIAESFALVRESSRRRLGLRHYDVQLLGGLVLNEGKIAEMQTGEGKTIVATLPAYLNALTKRNVQIVTVNDYLAKRDYNSTNEIFSTLGLNTGLIQENFSEYQRQQNYNANITYVTNSELGFDYLRDNLTFSKTSVRLPKFNFCIIDEIDSILIDEAQTPLIMSSPIETSVDKYLIAAQVVKYLEVNKDFQIDEKNGTVLLTEEGASSAKKILKIDNLYDLNNAWIPYLLNAIKAQSLFLPNIHYIIENNQVIIVDEFTGRISPDRKWSDGLHQAIQAKENLFVEPTTEIIASITYQNLFLLYPKLAGMTGTAKTSEVEFDKIFKLSVSQIPTAKPSRRIDLPDLIYRDEFTKWRAVVNQSKLIALKKQPILIGTKTIEQSEMLSFLLTEYNLYHEILNAKPKNVRNEADIVALAGEIGRITIATNMAGRGTDIILGGNLEYKISNKLVNILLFYDKINSIINFKNYNYFLLGKDILKNVSYKFLSSFISLKNNNEFNKLFKNLFLKTIDLDSFLIQSSNSFIEFLINELNNSEKKIHKLQNQFIKTIGGLFVIGTERNDSRRIDNQLRGRCGRQGEPGTSRFFLSSEDKLLRLFAGASIKNSLKNDDTPIESNLLNKILDSAQNRLEEISFGFRKNLVEYDEAVNSQRNTIYFDRKEMLENSLLNNKLLLTYGEQIISEFIDFVKTKNKKFSYNQTLGEVENFFGTTLLFDLRNDLNKNINDIYSKYTLSKSPLNSINKFIDKCFPNTNKYSKNPSITDINNLLFNYVTNYLFEEIWLIYEAKKVEREISGASVLNLLEQTAILWCLDILWQEHLHLLALYRDIVFWRAYGQRDPLFEYKRDIFLLYISQLQVFRQIIIFTFIRSYSI</sequence>
<feature type="binding site" evidence="10">
    <location>
        <position position="489"/>
    </location>
    <ligand>
        <name>ATP</name>
        <dbReference type="ChEBI" id="CHEBI:30616"/>
    </ligand>
</feature>
<dbReference type="SUPFAM" id="SSF52540">
    <property type="entry name" value="P-loop containing nucleoside triphosphate hydrolases"/>
    <property type="match status" value="2"/>
</dbReference>
<dbReference type="Gene3D" id="3.90.1440.10">
    <property type="entry name" value="SecA, preprotein cross-linking domain"/>
    <property type="match status" value="1"/>
</dbReference>
<reference evidence="14" key="1">
    <citation type="journal article" date="2016" name="Curr. Genet.">
        <title>Hoarding and horizontal transfer led to an expanded gene and intron repertoire in the plastid genome of the diatom, Toxarium undulatum (Bacillariophyta).</title>
        <authorList>
            <person name="Ruck E.C."/>
            <person name="Linard S.R."/>
            <person name="Nakov T."/>
            <person name="Theriot E.C."/>
            <person name="Alverson A.J."/>
        </authorList>
    </citation>
    <scope>NUCLEOTIDE SEQUENCE</scope>
    <source>
        <strain evidence="14">ECT3802</strain>
    </source>
</reference>
<dbReference type="Pfam" id="PF21090">
    <property type="entry name" value="P-loop_SecA"/>
    <property type="match status" value="1"/>
</dbReference>
<dbReference type="InterPro" id="IPR011115">
    <property type="entry name" value="SecA_DEAD"/>
</dbReference>
<dbReference type="PROSITE" id="PS51192">
    <property type="entry name" value="HELICASE_ATP_BIND_1"/>
    <property type="match status" value="1"/>
</dbReference>
<comment type="similarity">
    <text evidence="2 10 11">Belongs to the SecA family.</text>
</comment>
<comment type="subcellular location">
    <subcellularLocation>
        <location evidence="1">Membrane</location>
        <topology evidence="1">Peripheral membrane protein</topology>
    </subcellularLocation>
    <subcellularLocation>
        <location evidence="10">Plastid</location>
        <location evidence="10">Chloroplast stroma</location>
    </subcellularLocation>
    <subcellularLocation>
        <location evidence="10">Plastid</location>
        <location evidence="10">Chloroplast thylakoid membrane</location>
        <topology evidence="10">Peripheral membrane protein</topology>
    </subcellularLocation>
    <text evidence="10">A minor fraction is associated with the chloroplast thylakoid membrane.</text>
</comment>
<keyword evidence="6 10" id="KW-0653">Protein transport</keyword>
<evidence type="ECO:0000256" key="11">
    <source>
        <dbReference type="RuleBase" id="RU003874"/>
    </source>
</evidence>
<dbReference type="NCBIfam" id="TIGR00963">
    <property type="entry name" value="secA"/>
    <property type="match status" value="1"/>
</dbReference>
<dbReference type="SMART" id="SM00958">
    <property type="entry name" value="SecA_PP_bind"/>
    <property type="match status" value="1"/>
</dbReference>
<dbReference type="PROSITE" id="PS01312">
    <property type="entry name" value="SECA"/>
    <property type="match status" value="1"/>
</dbReference>
<feature type="domain" description="Helicase ATP-binding" evidence="12">
    <location>
        <begin position="83"/>
        <end position="241"/>
    </location>
</feature>
<keyword evidence="7 10" id="KW-1278">Translocase</keyword>
<dbReference type="GO" id="GO:0065002">
    <property type="term" value="P:intracellular protein transmembrane transport"/>
    <property type="evidence" value="ECO:0007669"/>
    <property type="project" value="UniProtKB-UniRule"/>
</dbReference>
<keyword evidence="14" id="KW-0150">Chloroplast</keyword>
<dbReference type="FunFam" id="3.90.1440.10:FF:000003">
    <property type="entry name" value="Preprotein translocase SecA subunit"/>
    <property type="match status" value="1"/>
</dbReference>
<evidence type="ECO:0000259" key="12">
    <source>
        <dbReference type="PROSITE" id="PS51192"/>
    </source>
</evidence>
<protein>
    <recommendedName>
        <fullName evidence="10 11">Protein translocase subunit SecA</fullName>
        <ecNumber evidence="10">7.4.2.8</ecNumber>
    </recommendedName>
</protein>
<dbReference type="PANTHER" id="PTHR30612:SF0">
    <property type="entry name" value="CHLOROPLAST PROTEIN-TRANSPORTING ATPASE"/>
    <property type="match status" value="1"/>
</dbReference>
<feature type="binding site" evidence="10">
    <location>
        <begin position="99"/>
        <end position="103"/>
    </location>
    <ligand>
        <name>ATP</name>
        <dbReference type="ChEBI" id="CHEBI:30616"/>
    </ligand>
</feature>
<dbReference type="CDD" id="cd18803">
    <property type="entry name" value="SF2_C_secA"/>
    <property type="match status" value="1"/>
</dbReference>
<keyword evidence="8 10" id="KW-0811">Translocation</keyword>
<dbReference type="GO" id="GO:0006605">
    <property type="term" value="P:protein targeting"/>
    <property type="evidence" value="ECO:0007669"/>
    <property type="project" value="UniProtKB-UniRule"/>
</dbReference>
<dbReference type="GO" id="GO:0017038">
    <property type="term" value="P:protein import"/>
    <property type="evidence" value="ECO:0007669"/>
    <property type="project" value="InterPro"/>
</dbReference>
<dbReference type="InterPro" id="IPR014018">
    <property type="entry name" value="SecA_motor_DEAD"/>
</dbReference>
<gene>
    <name evidence="10 14" type="primary">secA</name>
</gene>
<dbReference type="GO" id="GO:0005524">
    <property type="term" value="F:ATP binding"/>
    <property type="evidence" value="ECO:0007669"/>
    <property type="project" value="UniProtKB-UniRule"/>
</dbReference>
<dbReference type="InterPro" id="IPR014001">
    <property type="entry name" value="Helicase_ATP-bd"/>
</dbReference>
<dbReference type="EMBL" id="KX619437">
    <property type="protein sequence ID" value="AOS86683.1"/>
    <property type="molecule type" value="Genomic_DNA"/>
</dbReference>
<dbReference type="EC" id="7.4.2.8" evidence="10"/>
<dbReference type="Gene3D" id="3.40.50.300">
    <property type="entry name" value="P-loop containing nucleotide triphosphate hydrolases"/>
    <property type="match status" value="2"/>
</dbReference>
<dbReference type="CDD" id="cd17928">
    <property type="entry name" value="DEXDc_SecA"/>
    <property type="match status" value="1"/>
</dbReference>
<keyword evidence="9 10" id="KW-0472">Membrane</keyword>
<dbReference type="GO" id="GO:0009535">
    <property type="term" value="C:chloroplast thylakoid membrane"/>
    <property type="evidence" value="ECO:0007669"/>
    <property type="project" value="UniProtKB-SubCell"/>
</dbReference>
<dbReference type="GO" id="GO:0009570">
    <property type="term" value="C:chloroplast stroma"/>
    <property type="evidence" value="ECO:0007669"/>
    <property type="project" value="UniProtKB-SubCell"/>
</dbReference>
<proteinExistence type="inferred from homology"/>
<dbReference type="HAMAP" id="MF_01382">
    <property type="entry name" value="SecA"/>
    <property type="match status" value="1"/>
</dbReference>
<dbReference type="InterPro" id="IPR044722">
    <property type="entry name" value="SecA_SF2_C"/>
</dbReference>
<dbReference type="GO" id="GO:0008564">
    <property type="term" value="F:protein-exporting ATPase activity"/>
    <property type="evidence" value="ECO:0007669"/>
    <property type="project" value="UniProtKB-EC"/>
</dbReference>
<dbReference type="PRINTS" id="PR00906">
    <property type="entry name" value="SECA"/>
</dbReference>
<evidence type="ECO:0000256" key="5">
    <source>
        <dbReference type="ARBA" id="ARBA00022840"/>
    </source>
</evidence>
<dbReference type="InterPro" id="IPR011116">
    <property type="entry name" value="SecA_Wing/Scaffold"/>
</dbReference>
<comment type="catalytic activity">
    <reaction evidence="10">
        <text>ATP + H2O + cellular proteinSide 1 = ADP + phosphate + cellular proteinSide 2.</text>
        <dbReference type="EC" id="7.4.2.8"/>
    </reaction>
</comment>
<evidence type="ECO:0000256" key="1">
    <source>
        <dbReference type="ARBA" id="ARBA00004170"/>
    </source>
</evidence>
<dbReference type="SUPFAM" id="SSF81767">
    <property type="entry name" value="Pre-protein crosslinking domain of SecA"/>
    <property type="match status" value="1"/>
</dbReference>
<evidence type="ECO:0000313" key="14">
    <source>
        <dbReference type="EMBL" id="AOS86683.1"/>
    </source>
</evidence>
<evidence type="ECO:0000256" key="2">
    <source>
        <dbReference type="ARBA" id="ARBA00007650"/>
    </source>
</evidence>
<dbReference type="PROSITE" id="PS51196">
    <property type="entry name" value="SECA_MOTOR_DEAD"/>
    <property type="match status" value="1"/>
</dbReference>
<dbReference type="Pfam" id="PF01043">
    <property type="entry name" value="SecA_PP_bind"/>
    <property type="match status" value="1"/>
</dbReference>
<dbReference type="InterPro" id="IPR020937">
    <property type="entry name" value="SecA_CS"/>
</dbReference>
<organism evidence="14">
    <name type="scientific">Toxarium undulatum</name>
    <dbReference type="NCBI Taxonomy" id="210620"/>
    <lineage>
        <taxon>Eukaryota</taxon>
        <taxon>Sar</taxon>
        <taxon>Stramenopiles</taxon>
        <taxon>Ochrophyta</taxon>
        <taxon>Bacillariophyta</taxon>
        <taxon>Mediophyceae</taxon>
        <taxon>Toxariales</taxon>
        <taxon>Toxariaceae</taxon>
        <taxon>Toxarium</taxon>
    </lineage>
</organism>
<comment type="function">
    <text evidence="10">Has a central role in coupling the hydrolysis of ATP to the transfer of proteins across the thylakoid membrane.</text>
</comment>
<dbReference type="InterPro" id="IPR036670">
    <property type="entry name" value="SecA_X-link_sf"/>
</dbReference>
<evidence type="ECO:0000259" key="13">
    <source>
        <dbReference type="PROSITE" id="PS51196"/>
    </source>
</evidence>
<dbReference type="InterPro" id="IPR000185">
    <property type="entry name" value="SecA"/>
</dbReference>
<evidence type="ECO:0000256" key="6">
    <source>
        <dbReference type="ARBA" id="ARBA00022927"/>
    </source>
</evidence>
<evidence type="ECO:0000256" key="7">
    <source>
        <dbReference type="ARBA" id="ARBA00022967"/>
    </source>
</evidence>
<keyword evidence="3 10" id="KW-0813">Transport</keyword>